<sequence>MAAEATARDAIEQGLGQQQDVITALPQRWQVDREDIQPVEQVLPEQTCAHHFGQWTMGGGDDPDFGLAQFRGTHPAIGASFQQPQQLDLDRERDVAQFVEKQRAARRRLDQSGRACRRAGEGTALMAKQSALEQRFRQSRAINGNEGLFGAPAELMNGIGDQLLAGTRLPLQQHGCVRRRHPRDQFHHLHEGWRTADQTLDVTKTGCSRQGLQLLDVIHDFAAGVADRRQLDVLEALAARRVMEMQHALALARLQAVL</sequence>
<dbReference type="AlphaFoldDB" id="A0A011P3R2"/>
<evidence type="ECO:0000313" key="2">
    <source>
        <dbReference type="Proteomes" id="UP000021816"/>
    </source>
</evidence>
<dbReference type="AntiFam" id="ANF00077">
    <property type="entry name" value="Shadow ORF (opposite AtoC)"/>
</dbReference>
<protein>
    <submittedName>
        <fullName evidence="1">Uncharacterized protein</fullName>
    </submittedName>
</protein>
<accession>A0A011P3R2</accession>
<dbReference type="Proteomes" id="UP000021816">
    <property type="component" value="Unassembled WGS sequence"/>
</dbReference>
<gene>
    <name evidence="1" type="ORF">AW10_04272</name>
</gene>
<reference evidence="1 2" key="1">
    <citation type="submission" date="2014-02" db="EMBL/GenBank/DDBJ databases">
        <title>Expanding our view of genomic diversity in Candidatus Accumulibacter clades.</title>
        <authorList>
            <person name="Skennerton C.T."/>
            <person name="Barr J.J."/>
            <person name="Slater F.R."/>
            <person name="Bond P.L."/>
            <person name="Tyson G.W."/>
        </authorList>
    </citation>
    <scope>NUCLEOTIDE SEQUENCE [LARGE SCALE GENOMIC DNA]</scope>
    <source>
        <strain evidence="2">BA-92</strain>
    </source>
</reference>
<dbReference type="EMBL" id="JEMX01000198">
    <property type="protein sequence ID" value="EXI71617.1"/>
    <property type="molecule type" value="Genomic_DNA"/>
</dbReference>
<evidence type="ECO:0000313" key="1">
    <source>
        <dbReference type="EMBL" id="EXI71617.1"/>
    </source>
</evidence>
<proteinExistence type="predicted"/>
<dbReference type="AntiFam" id="ANF00203">
    <property type="entry name" value="Shadow ORF (opposite algB)"/>
</dbReference>
<organism evidence="1 2">
    <name type="scientific">Candidatus Accumulibacter appositus</name>
    <dbReference type="NCBI Taxonomy" id="1454003"/>
    <lineage>
        <taxon>Bacteria</taxon>
        <taxon>Pseudomonadati</taxon>
        <taxon>Pseudomonadota</taxon>
        <taxon>Betaproteobacteria</taxon>
        <taxon>Candidatus Accumulibacter</taxon>
    </lineage>
</organism>
<comment type="caution">
    <text evidence="1">The sequence shown here is derived from an EMBL/GenBank/DDBJ whole genome shotgun (WGS) entry which is preliminary data.</text>
</comment>
<name>A0A011P3R2_9PROT</name>